<organism evidence="1">
    <name type="scientific">marine sediment metagenome</name>
    <dbReference type="NCBI Taxonomy" id="412755"/>
    <lineage>
        <taxon>unclassified sequences</taxon>
        <taxon>metagenomes</taxon>
        <taxon>ecological metagenomes</taxon>
    </lineage>
</organism>
<protein>
    <recommendedName>
        <fullName evidence="2">Resolvase HTH domain-containing protein</fullName>
    </recommendedName>
</protein>
<accession>X1BRM3</accession>
<evidence type="ECO:0008006" key="2">
    <source>
        <dbReference type="Google" id="ProtNLM"/>
    </source>
</evidence>
<reference evidence="1" key="1">
    <citation type="journal article" date="2014" name="Front. Microbiol.">
        <title>High frequency of phylogenetically diverse reductive dehalogenase-homologous genes in deep subseafloor sedimentary metagenomes.</title>
        <authorList>
            <person name="Kawai M."/>
            <person name="Futagami T."/>
            <person name="Toyoda A."/>
            <person name="Takaki Y."/>
            <person name="Nishi S."/>
            <person name="Hori S."/>
            <person name="Arai W."/>
            <person name="Tsubouchi T."/>
            <person name="Morono Y."/>
            <person name="Uchiyama I."/>
            <person name="Ito T."/>
            <person name="Fujiyama A."/>
            <person name="Inagaki F."/>
            <person name="Takami H."/>
        </authorList>
    </citation>
    <scope>NUCLEOTIDE SEQUENCE</scope>
    <source>
        <strain evidence="1">Expedition CK06-06</strain>
    </source>
</reference>
<dbReference type="AlphaFoldDB" id="X1BRM3"/>
<evidence type="ECO:0000313" key="1">
    <source>
        <dbReference type="EMBL" id="GAG98384.1"/>
    </source>
</evidence>
<dbReference type="EMBL" id="BART01021283">
    <property type="protein sequence ID" value="GAG98384.1"/>
    <property type="molecule type" value="Genomic_DNA"/>
</dbReference>
<gene>
    <name evidence="1" type="ORF">S01H4_39315</name>
</gene>
<comment type="caution">
    <text evidence="1">The sequence shown here is derived from an EMBL/GenBank/DDBJ whole genome shotgun (WGS) entry which is preliminary data.</text>
</comment>
<name>X1BRM3_9ZZZZ</name>
<feature type="non-terminal residue" evidence="1">
    <location>
        <position position="38"/>
    </location>
</feature>
<sequence>MAQRRKSGRKIKETIRLHEAGFSKKQIARLVLITCKTV</sequence>
<proteinExistence type="predicted"/>